<dbReference type="InterPro" id="IPR029025">
    <property type="entry name" value="T3SS_substrate_exporter_C"/>
</dbReference>
<gene>
    <name evidence="1" type="ORF">ABE65_008550</name>
</gene>
<dbReference type="STRING" id="1221500.ABE65_008550"/>
<proteinExistence type="predicted"/>
<dbReference type="PANTHER" id="PTHR30531:SF12">
    <property type="entry name" value="FLAGELLAR BIOSYNTHETIC PROTEIN FLHB"/>
    <property type="match status" value="1"/>
</dbReference>
<name>A0A160ILS6_9BACL</name>
<dbReference type="Gene3D" id="3.40.1690.10">
    <property type="entry name" value="secretion proteins EscU"/>
    <property type="match status" value="1"/>
</dbReference>
<keyword evidence="2" id="KW-1185">Reference proteome</keyword>
<evidence type="ECO:0000313" key="1">
    <source>
        <dbReference type="EMBL" id="ANC76846.1"/>
    </source>
</evidence>
<dbReference type="KEGG" id="fpn:ABE65_008550"/>
<dbReference type="EMBL" id="CP015378">
    <property type="protein sequence ID" value="ANC76846.1"/>
    <property type="molecule type" value="Genomic_DNA"/>
</dbReference>
<dbReference type="SUPFAM" id="SSF160544">
    <property type="entry name" value="EscU C-terminal domain-like"/>
    <property type="match status" value="1"/>
</dbReference>
<dbReference type="GO" id="GO:0009306">
    <property type="term" value="P:protein secretion"/>
    <property type="evidence" value="ECO:0007669"/>
    <property type="project" value="InterPro"/>
</dbReference>
<dbReference type="AlphaFoldDB" id="A0A160ILS6"/>
<organism evidence="1 2">
    <name type="scientific">Fictibacillus phosphorivorans</name>
    <dbReference type="NCBI Taxonomy" id="1221500"/>
    <lineage>
        <taxon>Bacteria</taxon>
        <taxon>Bacillati</taxon>
        <taxon>Bacillota</taxon>
        <taxon>Bacilli</taxon>
        <taxon>Bacillales</taxon>
        <taxon>Fictibacillaceae</taxon>
        <taxon>Fictibacillus</taxon>
    </lineage>
</organism>
<protein>
    <submittedName>
        <fullName evidence="1">Uncharacterized protein</fullName>
    </submittedName>
</protein>
<dbReference type="RefSeq" id="WP_066393616.1">
    <property type="nucleotide sequence ID" value="NZ_CP015378.1"/>
</dbReference>
<accession>A0A160ILS6</accession>
<dbReference type="OrthoDB" id="5244399at2"/>
<dbReference type="Proteomes" id="UP000076623">
    <property type="component" value="Chromosome"/>
</dbReference>
<dbReference type="GO" id="GO:0005886">
    <property type="term" value="C:plasma membrane"/>
    <property type="evidence" value="ECO:0007669"/>
    <property type="project" value="TreeGrafter"/>
</dbReference>
<reference evidence="1 2" key="1">
    <citation type="submission" date="2016-04" db="EMBL/GenBank/DDBJ databases">
        <title>Complete genome sequence of Fictibacillus phosphorivorans G25-29, a strain toxic to nematodes.</title>
        <authorList>
            <person name="Zheng Z."/>
        </authorList>
    </citation>
    <scope>NUCLEOTIDE SEQUENCE [LARGE SCALE GENOMIC DNA]</scope>
    <source>
        <strain evidence="1 2">G25-29</strain>
    </source>
</reference>
<sequence>MSDRKKEAVALKYNPLESTSPVVIAKGKGETAERILRSAEDHNIPIQEDPSLVHLLSKLEIEESIPEELYEVVAELFAFIYRLDKEAGKTT</sequence>
<dbReference type="Pfam" id="PF01312">
    <property type="entry name" value="Bac_export_2"/>
    <property type="match status" value="1"/>
</dbReference>
<dbReference type="PANTHER" id="PTHR30531">
    <property type="entry name" value="FLAGELLAR BIOSYNTHETIC PROTEIN FLHB"/>
    <property type="match status" value="1"/>
</dbReference>
<dbReference type="InterPro" id="IPR006135">
    <property type="entry name" value="T3SS_substrate_exporter"/>
</dbReference>
<evidence type="ECO:0000313" key="2">
    <source>
        <dbReference type="Proteomes" id="UP000076623"/>
    </source>
</evidence>